<keyword evidence="7" id="KW-0472">Membrane</keyword>
<reference evidence="10 11" key="1">
    <citation type="submission" date="2019-07" db="EMBL/GenBank/DDBJ databases">
        <title>Whole genome shotgun sequence of Cellulomonas terrae NBRC 100819.</title>
        <authorList>
            <person name="Hosoyama A."/>
            <person name="Uohara A."/>
            <person name="Ohji S."/>
            <person name="Ichikawa N."/>
        </authorList>
    </citation>
    <scope>NUCLEOTIDE SEQUENCE [LARGE SCALE GENOMIC DNA]</scope>
    <source>
        <strain evidence="10 11">NBRC 100819</strain>
    </source>
</reference>
<feature type="active site" evidence="6">
    <location>
        <position position="64"/>
    </location>
</feature>
<dbReference type="PRINTS" id="PR00727">
    <property type="entry name" value="LEADERPTASE"/>
</dbReference>
<evidence type="ECO:0000256" key="8">
    <source>
        <dbReference type="SAM" id="MobiDB-lite"/>
    </source>
</evidence>
<dbReference type="AlphaFoldDB" id="A0A511JNJ1"/>
<evidence type="ECO:0000313" key="11">
    <source>
        <dbReference type="Proteomes" id="UP000321049"/>
    </source>
</evidence>
<dbReference type="PANTHER" id="PTHR43390:SF1">
    <property type="entry name" value="CHLOROPLAST PROCESSING PEPTIDASE"/>
    <property type="match status" value="1"/>
</dbReference>
<comment type="similarity">
    <text evidence="3 7">Belongs to the peptidase S26 family.</text>
</comment>
<feature type="transmembrane region" description="Helical" evidence="7">
    <location>
        <begin position="37"/>
        <end position="60"/>
    </location>
</feature>
<dbReference type="PANTHER" id="PTHR43390">
    <property type="entry name" value="SIGNAL PEPTIDASE I"/>
    <property type="match status" value="1"/>
</dbReference>
<dbReference type="Proteomes" id="UP000321049">
    <property type="component" value="Unassembled WGS sequence"/>
</dbReference>
<dbReference type="Pfam" id="PF10502">
    <property type="entry name" value="Peptidase_S26"/>
    <property type="match status" value="1"/>
</dbReference>
<comment type="subcellular location">
    <subcellularLocation>
        <location evidence="2">Cell membrane</location>
        <topology evidence="2">Single-pass type II membrane protein</topology>
    </subcellularLocation>
    <subcellularLocation>
        <location evidence="7">Membrane</location>
        <topology evidence="7">Single-pass type II membrane protein</topology>
    </subcellularLocation>
</comment>
<dbReference type="InterPro" id="IPR000223">
    <property type="entry name" value="Pept_S26A_signal_pept_1"/>
</dbReference>
<evidence type="ECO:0000259" key="9">
    <source>
        <dbReference type="Pfam" id="PF10502"/>
    </source>
</evidence>
<dbReference type="InterPro" id="IPR019533">
    <property type="entry name" value="Peptidase_S26"/>
</dbReference>
<dbReference type="NCBIfam" id="TIGR02227">
    <property type="entry name" value="sigpep_I_bact"/>
    <property type="match status" value="1"/>
</dbReference>
<comment type="caution">
    <text evidence="10">The sequence shown here is derived from an EMBL/GenBank/DDBJ whole genome shotgun (WGS) entry which is preliminary data.</text>
</comment>
<proteinExistence type="inferred from homology"/>
<sequence length="248" mass="26452">MPDVTVPDDGATEHSTTRRHAAARRPSGAGSLLRETAIILVSAIVLSLLVKTFLVQAFFIPSQSMHDTLIEHDRILVSKLTPGPFDLRRGDIVVFKDPGGWLPSDTAPDPGPVRGAINNALTFIGLYPADANEHLVKRLIGLPGDHVSAEVGGPVVVNGEPLDEPYLAAGVQPSDIAFDVTVPENSIWVMGDNRSHSSDSRYNQGNPGGGSVPVDNVVGMAFVTVWPIERMGLLRNPTSTFADVPDQP</sequence>
<evidence type="ECO:0000256" key="3">
    <source>
        <dbReference type="ARBA" id="ARBA00009370"/>
    </source>
</evidence>
<dbReference type="EC" id="3.4.21.89" evidence="4 7"/>
<evidence type="ECO:0000313" key="10">
    <source>
        <dbReference type="EMBL" id="GEL99123.1"/>
    </source>
</evidence>
<feature type="domain" description="Peptidase S26" evidence="9">
    <location>
        <begin position="34"/>
        <end position="226"/>
    </location>
</feature>
<keyword evidence="5 7" id="KW-0378">Hydrolase</keyword>
<dbReference type="InterPro" id="IPR019758">
    <property type="entry name" value="Pept_S26A_signal_pept_1_CS"/>
</dbReference>
<evidence type="ECO:0000256" key="2">
    <source>
        <dbReference type="ARBA" id="ARBA00004401"/>
    </source>
</evidence>
<dbReference type="GO" id="GO:0005886">
    <property type="term" value="C:plasma membrane"/>
    <property type="evidence" value="ECO:0007669"/>
    <property type="project" value="UniProtKB-SubCell"/>
</dbReference>
<evidence type="ECO:0000256" key="7">
    <source>
        <dbReference type="RuleBase" id="RU362042"/>
    </source>
</evidence>
<keyword evidence="7" id="KW-1133">Transmembrane helix</keyword>
<gene>
    <name evidence="10" type="ORF">CTE05_26700</name>
</gene>
<organism evidence="10 11">
    <name type="scientific">Cellulomonas terrae</name>
    <dbReference type="NCBI Taxonomy" id="311234"/>
    <lineage>
        <taxon>Bacteria</taxon>
        <taxon>Bacillati</taxon>
        <taxon>Actinomycetota</taxon>
        <taxon>Actinomycetes</taxon>
        <taxon>Micrococcales</taxon>
        <taxon>Cellulomonadaceae</taxon>
        <taxon>Cellulomonas</taxon>
    </lineage>
</organism>
<dbReference type="GO" id="GO:0009003">
    <property type="term" value="F:signal peptidase activity"/>
    <property type="evidence" value="ECO:0007669"/>
    <property type="project" value="UniProtKB-EC"/>
</dbReference>
<dbReference type="Gene3D" id="2.10.109.10">
    <property type="entry name" value="Umud Fragment, subunit A"/>
    <property type="match status" value="1"/>
</dbReference>
<keyword evidence="11" id="KW-1185">Reference proteome</keyword>
<dbReference type="PROSITE" id="PS00761">
    <property type="entry name" value="SPASE_I_3"/>
    <property type="match status" value="1"/>
</dbReference>
<dbReference type="CDD" id="cd06530">
    <property type="entry name" value="S26_SPase_I"/>
    <property type="match status" value="1"/>
</dbReference>
<keyword evidence="7" id="KW-0812">Transmembrane</keyword>
<accession>A0A511JNJ1</accession>
<keyword evidence="7" id="KW-0645">Protease</keyword>
<evidence type="ECO:0000256" key="1">
    <source>
        <dbReference type="ARBA" id="ARBA00000677"/>
    </source>
</evidence>
<evidence type="ECO:0000256" key="5">
    <source>
        <dbReference type="ARBA" id="ARBA00022801"/>
    </source>
</evidence>
<evidence type="ECO:0000256" key="4">
    <source>
        <dbReference type="ARBA" id="ARBA00013208"/>
    </source>
</evidence>
<dbReference type="InterPro" id="IPR036286">
    <property type="entry name" value="LexA/Signal_pep-like_sf"/>
</dbReference>
<dbReference type="EMBL" id="BJWH01000014">
    <property type="protein sequence ID" value="GEL99123.1"/>
    <property type="molecule type" value="Genomic_DNA"/>
</dbReference>
<dbReference type="OrthoDB" id="9815782at2"/>
<dbReference type="GO" id="GO:0006465">
    <property type="term" value="P:signal peptide processing"/>
    <property type="evidence" value="ECO:0007669"/>
    <property type="project" value="InterPro"/>
</dbReference>
<name>A0A511JNJ1_9CELL</name>
<feature type="active site" evidence="6">
    <location>
        <position position="137"/>
    </location>
</feature>
<dbReference type="GO" id="GO:0004252">
    <property type="term" value="F:serine-type endopeptidase activity"/>
    <property type="evidence" value="ECO:0007669"/>
    <property type="project" value="InterPro"/>
</dbReference>
<evidence type="ECO:0000256" key="6">
    <source>
        <dbReference type="PIRSR" id="PIRSR600223-1"/>
    </source>
</evidence>
<comment type="catalytic activity">
    <reaction evidence="1 7">
        <text>Cleavage of hydrophobic, N-terminal signal or leader sequences from secreted and periplasmic proteins.</text>
        <dbReference type="EC" id="3.4.21.89"/>
    </reaction>
</comment>
<feature type="region of interest" description="Disordered" evidence="8">
    <location>
        <begin position="1"/>
        <end position="27"/>
    </location>
</feature>
<protein>
    <recommendedName>
        <fullName evidence="4 7">Signal peptidase I</fullName>
        <ecNumber evidence="4 7">3.4.21.89</ecNumber>
    </recommendedName>
</protein>
<dbReference type="SUPFAM" id="SSF51306">
    <property type="entry name" value="LexA/Signal peptidase"/>
    <property type="match status" value="1"/>
</dbReference>